<dbReference type="Gene3D" id="3.40.50.300">
    <property type="entry name" value="P-loop containing nucleotide triphosphate hydrolases"/>
    <property type="match status" value="1"/>
</dbReference>
<evidence type="ECO:0000313" key="6">
    <source>
        <dbReference type="Proteomes" id="UP001140502"/>
    </source>
</evidence>
<name>A0A9W8TE88_9HYPO</name>
<dbReference type="GO" id="GO:0016887">
    <property type="term" value="F:ATP hydrolysis activity"/>
    <property type="evidence" value="ECO:0007669"/>
    <property type="project" value="InterPro"/>
</dbReference>
<organism evidence="5 6">
    <name type="scientific">Fusarium piperis</name>
    <dbReference type="NCBI Taxonomy" id="1435070"/>
    <lineage>
        <taxon>Eukaryota</taxon>
        <taxon>Fungi</taxon>
        <taxon>Dikarya</taxon>
        <taxon>Ascomycota</taxon>
        <taxon>Pezizomycotina</taxon>
        <taxon>Sordariomycetes</taxon>
        <taxon>Hypocreomycetidae</taxon>
        <taxon>Hypocreales</taxon>
        <taxon>Nectriaceae</taxon>
        <taxon>Fusarium</taxon>
        <taxon>Fusarium solani species complex</taxon>
    </lineage>
</organism>
<comment type="similarity">
    <text evidence="1">Belongs to the AFG1 ATPase family.</text>
</comment>
<dbReference type="PANTHER" id="PTHR12169:SF2">
    <property type="entry name" value="AFG1P"/>
    <property type="match status" value="1"/>
</dbReference>
<keyword evidence="2" id="KW-0547">Nucleotide-binding</keyword>
<evidence type="ECO:0000313" key="5">
    <source>
        <dbReference type="EMBL" id="KAJ4309868.1"/>
    </source>
</evidence>
<evidence type="ECO:0000256" key="4">
    <source>
        <dbReference type="SAM" id="MobiDB-lite"/>
    </source>
</evidence>
<evidence type="ECO:0008006" key="7">
    <source>
        <dbReference type="Google" id="ProtNLM"/>
    </source>
</evidence>
<dbReference type="Pfam" id="PF03969">
    <property type="entry name" value="AFG1_ATPase"/>
    <property type="match status" value="2"/>
</dbReference>
<evidence type="ECO:0000256" key="2">
    <source>
        <dbReference type="ARBA" id="ARBA00022741"/>
    </source>
</evidence>
<feature type="region of interest" description="Disordered" evidence="4">
    <location>
        <begin position="306"/>
        <end position="337"/>
    </location>
</feature>
<dbReference type="CDD" id="cd00009">
    <property type="entry name" value="AAA"/>
    <property type="match status" value="1"/>
</dbReference>
<sequence>MRRFSTAVVITDPLVKYQTRVAAGLYAPDPAQHRLAWHLQKIYHRIKDYSPQAEYRQRLKEVARLTEPETQQDEDDGNILALRNHSIWRNPLFKHLLTTPEGRESLALTRVLTNHETAIEIDSPKGLFLSGEVGTGKSMLLDLLADGLPTERKRRWHFNTFMLYIISQLEHHRKSHLGNTNRESDYSILWVAKKLVDESPILFLDEFQLPDRAASKILNHLFIAFFQLGGVLIASSNRMPEELQNATGADYTPAPSKGLIRKFFGASVRARGELYGSTSDFANFLEVLKARCDFWQMEGARDWRRREETEASVTLAGDAIEGEATTGEDTAQDQDKSDQAIKKPVNYYLSTDGDGPWQQRVEAALAWTGPEPLPWEPSSVVVYGREIKTPQHYSGHVYWDFDRLAESFGPADYITMASTYHTFIIDNVPILTHEKKNEARRFITLLDALYEARCKLIIRARNPPDTLFFPKKKSSTAGKPGGSDEPDDLYSETIAEVYQDQMSPFRPNVAYYDTKSSTSSYDPDQDSDFGLQKKPVNFSNTSAFTGEDERFAYKRAASRLWELCSAQWHARTGEWWQPLPVDARHWEGGLVSQRVEHQIGASRLSMGEGMGESLEVDEMAGLSKWSVEHLKTENDQRP</sequence>
<dbReference type="SUPFAM" id="SSF52540">
    <property type="entry name" value="P-loop containing nucleoside triphosphate hydrolases"/>
    <property type="match status" value="1"/>
</dbReference>
<dbReference type="PANTHER" id="PTHR12169">
    <property type="entry name" value="ATPASE N2B"/>
    <property type="match status" value="1"/>
</dbReference>
<protein>
    <recommendedName>
        <fullName evidence="7">Mitochondrial ATPase</fullName>
    </recommendedName>
</protein>
<comment type="caution">
    <text evidence="5">The sequence shown here is derived from an EMBL/GenBank/DDBJ whole genome shotgun (WGS) entry which is preliminary data.</text>
</comment>
<reference evidence="5" key="1">
    <citation type="submission" date="2022-10" db="EMBL/GenBank/DDBJ databases">
        <title>Tapping the CABI collections for fungal endophytes: first genome assemblies for Collariella, Neodidymelliopsis, Ascochyta clinopodiicola, Didymella pomorum, Didymosphaeria variabile, Neocosmospora piperis and Neocucurbitaria cava.</title>
        <authorList>
            <person name="Hill R."/>
        </authorList>
    </citation>
    <scope>NUCLEOTIDE SEQUENCE</scope>
    <source>
        <strain evidence="5">IMI 366586</strain>
    </source>
</reference>
<dbReference type="OrthoDB" id="548867at2759"/>
<keyword evidence="6" id="KW-1185">Reference proteome</keyword>
<dbReference type="InterPro" id="IPR027417">
    <property type="entry name" value="P-loop_NTPase"/>
</dbReference>
<gene>
    <name evidence="5" type="ORF">N0V84_011269</name>
</gene>
<dbReference type="GO" id="GO:0005524">
    <property type="term" value="F:ATP binding"/>
    <property type="evidence" value="ECO:0007669"/>
    <property type="project" value="UniProtKB-KW"/>
</dbReference>
<dbReference type="Proteomes" id="UP001140502">
    <property type="component" value="Unassembled WGS sequence"/>
</dbReference>
<dbReference type="InterPro" id="IPR005654">
    <property type="entry name" value="ATPase_AFG1-like"/>
</dbReference>
<evidence type="ECO:0000256" key="1">
    <source>
        <dbReference type="ARBA" id="ARBA00010322"/>
    </source>
</evidence>
<keyword evidence="3" id="KW-0067">ATP-binding</keyword>
<evidence type="ECO:0000256" key="3">
    <source>
        <dbReference type="ARBA" id="ARBA00022840"/>
    </source>
</evidence>
<accession>A0A9W8TE88</accession>
<dbReference type="GO" id="GO:0005739">
    <property type="term" value="C:mitochondrion"/>
    <property type="evidence" value="ECO:0007669"/>
    <property type="project" value="TreeGrafter"/>
</dbReference>
<dbReference type="AlphaFoldDB" id="A0A9W8TE88"/>
<dbReference type="EMBL" id="JAPEUR010000408">
    <property type="protein sequence ID" value="KAJ4309868.1"/>
    <property type="molecule type" value="Genomic_DNA"/>
</dbReference>
<proteinExistence type="inferred from homology"/>